<protein>
    <submittedName>
        <fullName evidence="2">Uncharacterized protein</fullName>
    </submittedName>
</protein>
<accession>A0A7R9GFW9</accession>
<feature type="compositionally biased region" description="Basic and acidic residues" evidence="1">
    <location>
        <begin position="89"/>
        <end position="104"/>
    </location>
</feature>
<feature type="region of interest" description="Disordered" evidence="1">
    <location>
        <begin position="1"/>
        <end position="179"/>
    </location>
</feature>
<organism evidence="2">
    <name type="scientific">Notodromas monacha</name>
    <dbReference type="NCBI Taxonomy" id="399045"/>
    <lineage>
        <taxon>Eukaryota</taxon>
        <taxon>Metazoa</taxon>
        <taxon>Ecdysozoa</taxon>
        <taxon>Arthropoda</taxon>
        <taxon>Crustacea</taxon>
        <taxon>Oligostraca</taxon>
        <taxon>Ostracoda</taxon>
        <taxon>Podocopa</taxon>
        <taxon>Podocopida</taxon>
        <taxon>Cypridocopina</taxon>
        <taxon>Cypridoidea</taxon>
        <taxon>Cyprididae</taxon>
        <taxon>Notodromas</taxon>
    </lineage>
</organism>
<feature type="compositionally biased region" description="Low complexity" evidence="1">
    <location>
        <begin position="125"/>
        <end position="143"/>
    </location>
</feature>
<name>A0A7R9GFW9_9CRUS</name>
<sequence>MSDEPQAKKRIMDEELGARVDMTRHPHQSQEDLTVNTVDGEWPFPWQNELASLKADRDRLSRDDVEPSRGSEVKKNGTSPPCEQLTSSSREDVDAANEAEREEFPSLSASMMGRDSRRSYRSSYRRSSGSRNSKGSGRRQQSSHTPNTFNNRLRGRRRNNEEWNGYQYVPPSGMSGEDEEVKPDLNVLLNPREPDWSNPRFSTYNLAELKSARKTLVGLNDPSLSFVDTHCHLDFLLNKLDWSVFSGSLLGQAYEKFKAEREEEFGTLHEACITCFTHPQLFTNQSERESLDKTKALIIKKKNGSSFGFWVLHYWMTLECSCALAADFYDETSKLEYEGRLEKRASQFFTTGWAPGEKELVRDVGVAGKNLAIPQQNPRGNLSWEIK</sequence>
<proteinExistence type="predicted"/>
<dbReference type="EMBL" id="OA883676">
    <property type="protein sequence ID" value="CAD7279430.1"/>
    <property type="molecule type" value="Genomic_DNA"/>
</dbReference>
<dbReference type="Proteomes" id="UP000678499">
    <property type="component" value="Unassembled WGS sequence"/>
</dbReference>
<feature type="compositionally biased region" description="Basic and acidic residues" evidence="1">
    <location>
        <begin position="1"/>
        <end position="30"/>
    </location>
</feature>
<dbReference type="PROSITE" id="PS01137">
    <property type="entry name" value="TATD_1"/>
    <property type="match status" value="1"/>
</dbReference>
<dbReference type="AlphaFoldDB" id="A0A7R9GFW9"/>
<reference evidence="2" key="1">
    <citation type="submission" date="2020-11" db="EMBL/GenBank/DDBJ databases">
        <authorList>
            <person name="Tran Van P."/>
        </authorList>
    </citation>
    <scope>NUCLEOTIDE SEQUENCE</scope>
</reference>
<dbReference type="EMBL" id="CAJPEX010001639">
    <property type="protein sequence ID" value="CAG0919582.1"/>
    <property type="molecule type" value="Genomic_DNA"/>
</dbReference>
<gene>
    <name evidence="2" type="ORF">NMOB1V02_LOCUS7103</name>
</gene>
<keyword evidence="3" id="KW-1185">Reference proteome</keyword>
<dbReference type="OrthoDB" id="413993at2759"/>
<evidence type="ECO:0000313" key="3">
    <source>
        <dbReference type="Proteomes" id="UP000678499"/>
    </source>
</evidence>
<feature type="compositionally biased region" description="Polar residues" evidence="1">
    <location>
        <begin position="76"/>
        <end position="88"/>
    </location>
</feature>
<evidence type="ECO:0000313" key="2">
    <source>
        <dbReference type="EMBL" id="CAD7279430.1"/>
    </source>
</evidence>
<evidence type="ECO:0000256" key="1">
    <source>
        <dbReference type="SAM" id="MobiDB-lite"/>
    </source>
</evidence>
<dbReference type="InterPro" id="IPR018228">
    <property type="entry name" value="DNase_TatD-rel_CS"/>
</dbReference>
<feature type="compositionally biased region" description="Basic and acidic residues" evidence="1">
    <location>
        <begin position="54"/>
        <end position="75"/>
    </location>
</feature>